<dbReference type="PROSITE" id="PS00107">
    <property type="entry name" value="PROTEIN_KINASE_ATP"/>
    <property type="match status" value="1"/>
</dbReference>
<dbReference type="InterPro" id="IPR011009">
    <property type="entry name" value="Kinase-like_dom_sf"/>
</dbReference>
<evidence type="ECO:0000256" key="15">
    <source>
        <dbReference type="SAM" id="MobiDB-lite"/>
    </source>
</evidence>
<dbReference type="SMART" id="SM00220">
    <property type="entry name" value="S_TKc"/>
    <property type="match status" value="1"/>
</dbReference>
<evidence type="ECO:0000256" key="13">
    <source>
        <dbReference type="ARBA" id="ARBA00052537"/>
    </source>
</evidence>
<feature type="region of interest" description="Disordered" evidence="15">
    <location>
        <begin position="1241"/>
        <end position="1287"/>
    </location>
</feature>
<dbReference type="GO" id="GO:0004021">
    <property type="term" value="F:L-alanine:2-oxoglutarate aminotransferase activity"/>
    <property type="evidence" value="ECO:0007669"/>
    <property type="project" value="TreeGrafter"/>
</dbReference>
<dbReference type="GO" id="GO:0030170">
    <property type="term" value="F:pyridoxal phosphate binding"/>
    <property type="evidence" value="ECO:0007669"/>
    <property type="project" value="InterPro"/>
</dbReference>
<dbReference type="Gene3D" id="1.10.510.10">
    <property type="entry name" value="Transferase(Phosphotransferase) domain 1"/>
    <property type="match status" value="1"/>
</dbReference>
<dbReference type="PROSITE" id="PS00108">
    <property type="entry name" value="PROTEIN_KINASE_ST"/>
    <property type="match status" value="1"/>
</dbReference>
<evidence type="ECO:0000256" key="5">
    <source>
        <dbReference type="ARBA" id="ARBA00022679"/>
    </source>
</evidence>
<feature type="compositionally biased region" description="Low complexity" evidence="15">
    <location>
        <begin position="798"/>
        <end position="845"/>
    </location>
</feature>
<comment type="catalytic activity">
    <reaction evidence="13">
        <text>glycine + 2-oxoglutarate = glyoxylate + L-glutamate</text>
        <dbReference type="Rhea" id="RHEA:14089"/>
        <dbReference type="ChEBI" id="CHEBI:16810"/>
        <dbReference type="ChEBI" id="CHEBI:29985"/>
        <dbReference type="ChEBI" id="CHEBI:36655"/>
        <dbReference type="ChEBI" id="CHEBI:57305"/>
        <dbReference type="EC" id="2.6.1.4"/>
    </reaction>
</comment>
<dbReference type="UniPathway" id="UPA00528">
    <property type="reaction ID" value="UER00586"/>
</dbReference>
<dbReference type="Gene3D" id="3.90.1150.10">
    <property type="entry name" value="Aspartate Aminotransferase, domain 1"/>
    <property type="match status" value="1"/>
</dbReference>
<evidence type="ECO:0000256" key="9">
    <source>
        <dbReference type="ARBA" id="ARBA00022898"/>
    </source>
</evidence>
<evidence type="ECO:0000256" key="6">
    <source>
        <dbReference type="ARBA" id="ARBA00022741"/>
    </source>
</evidence>
<proteinExistence type="inferred from homology"/>
<dbReference type="InterPro" id="IPR000719">
    <property type="entry name" value="Prot_kinase_dom"/>
</dbReference>
<dbReference type="PANTHER" id="PTHR11751">
    <property type="entry name" value="ALANINE AMINOTRANSFERASE"/>
    <property type="match status" value="1"/>
</dbReference>
<dbReference type="CDD" id="cd00609">
    <property type="entry name" value="AAT_like"/>
    <property type="match status" value="1"/>
</dbReference>
<comment type="subunit">
    <text evidence="3">Homodimer.</text>
</comment>
<feature type="region of interest" description="Disordered" evidence="15">
    <location>
        <begin position="552"/>
        <end position="571"/>
    </location>
</feature>
<dbReference type="STRING" id="554055.A0A2P6VMN8"/>
<protein>
    <submittedName>
        <fullName evidence="17">Alanine aminotransferase</fullName>
    </submittedName>
</protein>
<dbReference type="CDD" id="cd20404">
    <property type="entry name" value="Tudor_Agenet_AtEML-like"/>
    <property type="match status" value="1"/>
</dbReference>
<comment type="catalytic activity">
    <reaction evidence="1">
        <text>glyoxylate + L-alanine = glycine + pyruvate</text>
        <dbReference type="Rhea" id="RHEA:24248"/>
        <dbReference type="ChEBI" id="CHEBI:15361"/>
        <dbReference type="ChEBI" id="CHEBI:36655"/>
        <dbReference type="ChEBI" id="CHEBI:57305"/>
        <dbReference type="ChEBI" id="CHEBI:57972"/>
        <dbReference type="EC" id="2.6.1.44"/>
    </reaction>
</comment>
<dbReference type="InterPro" id="IPR015421">
    <property type="entry name" value="PyrdxlP-dep_Trfase_major"/>
</dbReference>
<comment type="pathway">
    <text evidence="10">Amino-acid degradation; L-alanine degradation via transaminase pathway; pyruvate from L-alanine: step 1/1.</text>
</comment>
<feature type="region of interest" description="Disordered" evidence="15">
    <location>
        <begin position="654"/>
        <end position="845"/>
    </location>
</feature>
<evidence type="ECO:0000256" key="11">
    <source>
        <dbReference type="ARBA" id="ARBA00025709"/>
    </source>
</evidence>
<sequence>MCILCVSRSGAGRGVRALLQAGACSLNGASCGAAAAVEAGPRSLAAAAAAAPRAAARAFSSLPEPAEQEREYALSPATLNEDLKAAQYAVRGELYMKAMELQKAGRELIFTNVGNPQQLGQQPITFNRQVTSLVVAPFMMDNPAVAALYPRDVVERARKINKMFGGAVGAYTDSRGTAGVRQEVADFIQRRDGYPSNPEHIYLTDGASVAVRLLLNAVIRDANDHILVPIPQYPLYSASIQLYGGTLLPYSLKEESGWSMDLNEITRSVHDARNRGAAVRALVFINPGNPTGQCLTEDNLRDLVKFAHKEKVVLMADEVYQPNIYQDEKPFVSAKKVMGDIGGAAARETELASFHTVSKGVLGECGLRGGYVELTNFHPGVMDELYKSVSINLSPNTTGQVAMSLMVNTPQPGDESYALWKKEHDEGLASLRRRAHAMTDGFNALDGVTCTFTEGAMYSFPRLHLPPKAHAAAKAAGKPVDTFYCLQLLEETGIVTVPGSGFGQEEGTFHLRTTILPPESKIPQFVSLFQNFHKKFMATLCYNRESRKAKRRQDAEQQVEEEEGEQAEEADQQAFVGRQVSVFFLEEGRQQGSFYRGKVVAYDPASDEHTATFEDGDIWALDCVHETLHWNFGEVADPWSPAAVVTGPGTRWPKAAKVTAPGAAAAGAAAGTQQRQQNKGRPARRSQGVAEQAAAEPGSPRGGTGHEQQPHRTVQQQQQQQRAAPAQQAEQHQQAEQAQQQEAGPGQHRLPPLPRQPQQPAAAAAQATTAVAAAALPGAAQQHQAEHAQQQEPPPQLQQPDAAAAQAMAALAAAALPGAEQQHQAEHAQQQEPAPQPQQPAAAAAQALAAAAAAALHDSMPAGASVFWTLNRLRPLLGTHLGLTAEQVNSFKLRFAHADSEAQQCLYSELRLPAGARLGAHEQDIIDVGPFPDGARKLHPGRVQDVYRLGGTLGVGGFSKVKAAVERGSGKEYACKIMSLPSAASTSKEDQNLRAMILGELAAMSGLDHPGVVCMKEYFVHGGRVYMIMELLEGGSLLDRLSTHGRFRESDARAIFAQVIRAVRYMHARGVVHRDLKMENLLLVRDGPGTAIKVADFGVAFAAHFSACDMHAMTWVCGTSHYVAPEVLTAGKKVVAPDGTVTRRTYGPACDLWSAGVLLYMLLSARAPFRIDCNKDREAAICGGQYNFDLPVWQGVSAEAKDLISRLLVVDPTLRATCEEVMAHPWIAGYNRHSVDSAKPAAHAVAAPKPPRSGLTSPQSALSLQLDTHSSGVQEQSKWQDSPWAGC</sequence>
<gene>
    <name evidence="17" type="ORF">C2E20_1488</name>
</gene>
<dbReference type="InterPro" id="IPR017441">
    <property type="entry name" value="Protein_kinase_ATP_BS"/>
</dbReference>
<reference evidence="17 18" key="1">
    <citation type="journal article" date="2018" name="Plant J.">
        <title>Genome sequences of Chlorella sorokiniana UTEX 1602 and Micractinium conductrix SAG 241.80: implications to maltose excretion by a green alga.</title>
        <authorList>
            <person name="Arriola M.B."/>
            <person name="Velmurugan N."/>
            <person name="Zhang Y."/>
            <person name="Plunkett M.H."/>
            <person name="Hondzo H."/>
            <person name="Barney B.M."/>
        </authorList>
    </citation>
    <scope>NUCLEOTIDE SEQUENCE [LARGE SCALE GENOMIC DNA]</scope>
    <source>
        <strain evidence="17 18">SAG 241.80</strain>
    </source>
</reference>
<keyword evidence="9" id="KW-0663">Pyridoxal phosphate</keyword>
<keyword evidence="7" id="KW-0418">Kinase</keyword>
<dbReference type="SUPFAM" id="SSF53383">
    <property type="entry name" value="PLP-dependent transferases"/>
    <property type="match status" value="1"/>
</dbReference>
<dbReference type="FunFam" id="1.10.287.1970:FF:000001">
    <property type="entry name" value="Alanine aminotransferase 2"/>
    <property type="match status" value="1"/>
</dbReference>
<evidence type="ECO:0000256" key="7">
    <source>
        <dbReference type="ARBA" id="ARBA00022777"/>
    </source>
</evidence>
<dbReference type="InterPro" id="IPR045088">
    <property type="entry name" value="ALAT1/2-like"/>
</dbReference>
<dbReference type="InterPro" id="IPR004839">
    <property type="entry name" value="Aminotransferase_I/II_large"/>
</dbReference>
<evidence type="ECO:0000256" key="14">
    <source>
        <dbReference type="PROSITE-ProRule" id="PRU10141"/>
    </source>
</evidence>
<dbReference type="FunFam" id="1.10.510.10:FF:000571">
    <property type="entry name" value="Maternal embryonic leucine zipper kinase"/>
    <property type="match status" value="1"/>
</dbReference>
<dbReference type="InterPro" id="IPR015424">
    <property type="entry name" value="PyrdxlP-dep_Trfase"/>
</dbReference>
<dbReference type="PROSITE" id="PS50011">
    <property type="entry name" value="PROTEIN_KINASE_DOM"/>
    <property type="match status" value="1"/>
</dbReference>
<dbReference type="PANTHER" id="PTHR11751:SF373">
    <property type="entry name" value="GLUTAMATE--GLYOXYLATE AMINOTRANSFERASE 2"/>
    <property type="match status" value="1"/>
</dbReference>
<dbReference type="GO" id="GO:0008453">
    <property type="term" value="F:alanine-glyoxylate transaminase activity"/>
    <property type="evidence" value="ECO:0007669"/>
    <property type="project" value="UniProtKB-EC"/>
</dbReference>
<keyword evidence="18" id="KW-1185">Reference proteome</keyword>
<feature type="compositionally biased region" description="Low complexity" evidence="15">
    <location>
        <begin position="711"/>
        <end position="750"/>
    </location>
</feature>
<comment type="cofactor">
    <cofactor evidence="2">
        <name>pyridoxal 5'-phosphate</name>
        <dbReference type="ChEBI" id="CHEBI:597326"/>
    </cofactor>
</comment>
<dbReference type="OrthoDB" id="1732682at2759"/>
<dbReference type="Gene3D" id="1.10.287.1970">
    <property type="match status" value="1"/>
</dbReference>
<name>A0A2P6VMN8_9CHLO</name>
<evidence type="ECO:0000256" key="3">
    <source>
        <dbReference type="ARBA" id="ARBA00011738"/>
    </source>
</evidence>
<evidence type="ECO:0000256" key="2">
    <source>
        <dbReference type="ARBA" id="ARBA00001933"/>
    </source>
</evidence>
<keyword evidence="4 17" id="KW-0032">Aminotransferase</keyword>
<feature type="domain" description="Protein kinase" evidence="16">
    <location>
        <begin position="947"/>
        <end position="1227"/>
    </location>
</feature>
<feature type="compositionally biased region" description="Polar residues" evidence="15">
    <location>
        <begin position="1254"/>
        <end position="1280"/>
    </location>
</feature>
<evidence type="ECO:0000256" key="10">
    <source>
        <dbReference type="ARBA" id="ARBA00025708"/>
    </source>
</evidence>
<evidence type="ECO:0000313" key="18">
    <source>
        <dbReference type="Proteomes" id="UP000239649"/>
    </source>
</evidence>
<evidence type="ECO:0000256" key="4">
    <source>
        <dbReference type="ARBA" id="ARBA00022576"/>
    </source>
</evidence>
<feature type="compositionally biased region" description="Acidic residues" evidence="15">
    <location>
        <begin position="557"/>
        <end position="571"/>
    </location>
</feature>
<dbReference type="Gene3D" id="3.40.640.10">
    <property type="entry name" value="Type I PLP-dependent aspartate aminotransferase-like (Major domain)"/>
    <property type="match status" value="1"/>
</dbReference>
<dbReference type="InterPro" id="IPR015422">
    <property type="entry name" value="PyrdxlP-dep_Trfase_small"/>
</dbReference>
<dbReference type="Pfam" id="PF00155">
    <property type="entry name" value="Aminotran_1_2"/>
    <property type="match status" value="1"/>
</dbReference>
<feature type="compositionally biased region" description="Low complexity" evidence="15">
    <location>
        <begin position="758"/>
        <end position="791"/>
    </location>
</feature>
<keyword evidence="8 14" id="KW-0067">ATP-binding</keyword>
<comment type="caution">
    <text evidence="17">The sequence shown here is derived from an EMBL/GenBank/DDBJ whole genome shotgun (WGS) entry which is preliminary data.</text>
</comment>
<feature type="compositionally biased region" description="Low complexity" evidence="15">
    <location>
        <begin position="654"/>
        <end position="672"/>
    </location>
</feature>
<feature type="binding site" evidence="14">
    <location>
        <position position="976"/>
    </location>
    <ligand>
        <name>ATP</name>
        <dbReference type="ChEBI" id="CHEBI:30616"/>
    </ligand>
</feature>
<dbReference type="InterPro" id="IPR008271">
    <property type="entry name" value="Ser/Thr_kinase_AS"/>
</dbReference>
<dbReference type="GO" id="GO:0009853">
    <property type="term" value="P:photorespiration"/>
    <property type="evidence" value="ECO:0007669"/>
    <property type="project" value="TreeGrafter"/>
</dbReference>
<dbReference type="GO" id="GO:0004672">
    <property type="term" value="F:protein kinase activity"/>
    <property type="evidence" value="ECO:0007669"/>
    <property type="project" value="InterPro"/>
</dbReference>
<dbReference type="GO" id="GO:0047958">
    <property type="term" value="F:glycine:2-oxoglutarate aminotransferase activity"/>
    <property type="evidence" value="ECO:0007669"/>
    <property type="project" value="UniProtKB-EC"/>
</dbReference>
<dbReference type="GO" id="GO:0042853">
    <property type="term" value="P:L-alanine catabolic process"/>
    <property type="evidence" value="ECO:0007669"/>
    <property type="project" value="UniProtKB-UniPathway"/>
</dbReference>
<dbReference type="CDD" id="cd05117">
    <property type="entry name" value="STKc_CAMK"/>
    <property type="match status" value="1"/>
</dbReference>
<evidence type="ECO:0000256" key="8">
    <source>
        <dbReference type="ARBA" id="ARBA00022840"/>
    </source>
</evidence>
<dbReference type="FunFam" id="3.90.1150.10:FF:000010">
    <property type="entry name" value="Alanine aminotransferase 2"/>
    <property type="match status" value="1"/>
</dbReference>
<organism evidence="17 18">
    <name type="scientific">Micractinium conductrix</name>
    <dbReference type="NCBI Taxonomy" id="554055"/>
    <lineage>
        <taxon>Eukaryota</taxon>
        <taxon>Viridiplantae</taxon>
        <taxon>Chlorophyta</taxon>
        <taxon>core chlorophytes</taxon>
        <taxon>Trebouxiophyceae</taxon>
        <taxon>Chlorellales</taxon>
        <taxon>Chlorellaceae</taxon>
        <taxon>Chlorella clade</taxon>
        <taxon>Micractinium</taxon>
    </lineage>
</organism>
<accession>A0A2P6VMN8</accession>
<evidence type="ECO:0000259" key="16">
    <source>
        <dbReference type="PROSITE" id="PS50011"/>
    </source>
</evidence>
<dbReference type="Pfam" id="PF00069">
    <property type="entry name" value="Pkinase"/>
    <property type="match status" value="1"/>
</dbReference>
<keyword evidence="6 14" id="KW-0547">Nucleotide-binding</keyword>
<comment type="pathway">
    <text evidence="11">Photosynthesis; C4 acid pathway.</text>
</comment>
<keyword evidence="5" id="KW-0808">Transferase</keyword>
<evidence type="ECO:0000256" key="12">
    <source>
        <dbReference type="ARBA" id="ARBA00025785"/>
    </source>
</evidence>
<dbReference type="SUPFAM" id="SSF56112">
    <property type="entry name" value="Protein kinase-like (PK-like)"/>
    <property type="match status" value="1"/>
</dbReference>
<dbReference type="Proteomes" id="UP000239649">
    <property type="component" value="Unassembled WGS sequence"/>
</dbReference>
<dbReference type="EMBL" id="LHPF02000002">
    <property type="protein sequence ID" value="PSC75327.1"/>
    <property type="molecule type" value="Genomic_DNA"/>
</dbReference>
<comment type="similarity">
    <text evidence="12">Belongs to the class-I pyridoxal-phosphate-dependent aminotransferase family. Alanine aminotransferase subfamily.</text>
</comment>
<evidence type="ECO:0000313" key="17">
    <source>
        <dbReference type="EMBL" id="PSC75327.1"/>
    </source>
</evidence>
<dbReference type="GO" id="GO:0005524">
    <property type="term" value="F:ATP binding"/>
    <property type="evidence" value="ECO:0007669"/>
    <property type="project" value="UniProtKB-UniRule"/>
</dbReference>
<dbReference type="UniPathway" id="UPA00322"/>
<evidence type="ECO:0000256" key="1">
    <source>
        <dbReference type="ARBA" id="ARBA00001781"/>
    </source>
</evidence>
<dbReference type="FunFam" id="3.40.640.10:FF:000012">
    <property type="entry name" value="alanine aminotransferase 2"/>
    <property type="match status" value="1"/>
</dbReference>